<protein>
    <submittedName>
        <fullName evidence="1">Uncharacterized protein</fullName>
    </submittedName>
</protein>
<feature type="non-terminal residue" evidence="1">
    <location>
        <position position="1"/>
    </location>
</feature>
<sequence length="153" mass="18061">LHEFLAATHNKEQLIDLLIEHKLIHSEIQCPKCNNKLKLNTSNFSFRCKKVFYEKNKHKKYVKRQCSFKASAKVDTWFDKSKLSLETVCRLSAYFIMLRPPRHHFLCTELQLSEPTVVDWISFCREEPTHRVLNVFGETFGQISHDTELALHI</sequence>
<reference evidence="1 2" key="1">
    <citation type="journal article" date="2014" name="Curr. Biol.">
        <title>The genome of the clonal raider ant Cerapachys biroi.</title>
        <authorList>
            <person name="Oxley P.R."/>
            <person name="Ji L."/>
            <person name="Fetter-Pruneda I."/>
            <person name="McKenzie S.K."/>
            <person name="Li C."/>
            <person name="Hu H."/>
            <person name="Zhang G."/>
            <person name="Kronauer D.J."/>
        </authorList>
    </citation>
    <scope>NUCLEOTIDE SEQUENCE [LARGE SCALE GENOMIC DNA]</scope>
</reference>
<dbReference type="OrthoDB" id="10052789at2759"/>
<evidence type="ECO:0000313" key="1">
    <source>
        <dbReference type="EMBL" id="EZA58145.1"/>
    </source>
</evidence>
<accession>A0A026WQ68</accession>
<organism evidence="1 2">
    <name type="scientific">Ooceraea biroi</name>
    <name type="common">Clonal raider ant</name>
    <name type="synonym">Cerapachys biroi</name>
    <dbReference type="NCBI Taxonomy" id="2015173"/>
    <lineage>
        <taxon>Eukaryota</taxon>
        <taxon>Metazoa</taxon>
        <taxon>Ecdysozoa</taxon>
        <taxon>Arthropoda</taxon>
        <taxon>Hexapoda</taxon>
        <taxon>Insecta</taxon>
        <taxon>Pterygota</taxon>
        <taxon>Neoptera</taxon>
        <taxon>Endopterygota</taxon>
        <taxon>Hymenoptera</taxon>
        <taxon>Apocrita</taxon>
        <taxon>Aculeata</taxon>
        <taxon>Formicoidea</taxon>
        <taxon>Formicidae</taxon>
        <taxon>Dorylinae</taxon>
        <taxon>Ooceraea</taxon>
    </lineage>
</organism>
<dbReference type="Proteomes" id="UP000053097">
    <property type="component" value="Unassembled WGS sequence"/>
</dbReference>
<dbReference type="AlphaFoldDB" id="A0A026WQ68"/>
<proteinExistence type="predicted"/>
<dbReference type="OMA" id="KESTWFE"/>
<gene>
    <name evidence="1" type="ORF">X777_01873</name>
</gene>
<evidence type="ECO:0000313" key="2">
    <source>
        <dbReference type="Proteomes" id="UP000053097"/>
    </source>
</evidence>
<name>A0A026WQ68_OOCBI</name>
<keyword evidence="2" id="KW-1185">Reference proteome</keyword>
<dbReference type="EMBL" id="KK107132">
    <property type="protein sequence ID" value="EZA58145.1"/>
    <property type="molecule type" value="Genomic_DNA"/>
</dbReference>